<feature type="transmembrane region" description="Helical" evidence="1">
    <location>
        <begin position="43"/>
        <end position="59"/>
    </location>
</feature>
<accession>A0ABT7WDW3</accession>
<protein>
    <submittedName>
        <fullName evidence="2">Uncharacterized protein</fullName>
    </submittedName>
</protein>
<keyword evidence="1" id="KW-0812">Transmembrane</keyword>
<dbReference type="EMBL" id="JAUDUY010000003">
    <property type="protein sequence ID" value="MDM9631109.1"/>
    <property type="molecule type" value="Genomic_DNA"/>
</dbReference>
<comment type="caution">
    <text evidence="2">The sequence shown here is derived from an EMBL/GenBank/DDBJ whole genome shotgun (WGS) entry which is preliminary data.</text>
</comment>
<gene>
    <name evidence="2" type="ORF">QU605_06495</name>
</gene>
<keyword evidence="3" id="KW-1185">Reference proteome</keyword>
<organism evidence="2 3">
    <name type="scientific">Robiginitalea aurantiaca</name>
    <dbReference type="NCBI Taxonomy" id="3056915"/>
    <lineage>
        <taxon>Bacteria</taxon>
        <taxon>Pseudomonadati</taxon>
        <taxon>Bacteroidota</taxon>
        <taxon>Flavobacteriia</taxon>
        <taxon>Flavobacteriales</taxon>
        <taxon>Flavobacteriaceae</taxon>
        <taxon>Robiginitalea</taxon>
    </lineage>
</organism>
<sequence>MDYKKSLLKLAISLLLSPIVVYLVLLAAKAAGSVYEMSHGETFIIWLLMAIVINLSLTGKE</sequence>
<evidence type="ECO:0000313" key="2">
    <source>
        <dbReference type="EMBL" id="MDM9631109.1"/>
    </source>
</evidence>
<name>A0ABT7WDW3_9FLAO</name>
<evidence type="ECO:0000313" key="3">
    <source>
        <dbReference type="Proteomes" id="UP001174839"/>
    </source>
</evidence>
<dbReference type="Proteomes" id="UP001174839">
    <property type="component" value="Unassembled WGS sequence"/>
</dbReference>
<feature type="transmembrane region" description="Helical" evidence="1">
    <location>
        <begin position="7"/>
        <end position="31"/>
    </location>
</feature>
<reference evidence="2" key="1">
    <citation type="submission" date="2023-06" db="EMBL/GenBank/DDBJ databases">
        <title>Robiginitalea aurantiacus sp. nov. and Algoriphagus sediminis sp. nov., isolated from coastal sediment.</title>
        <authorList>
            <person name="Zhou Z.Y."/>
            <person name="An J."/>
            <person name="Jia Y.W."/>
            <person name="Du Z.J."/>
        </authorList>
    </citation>
    <scope>NUCLEOTIDE SEQUENCE</scope>
    <source>
        <strain evidence="2">M39</strain>
    </source>
</reference>
<dbReference type="RefSeq" id="WP_289724475.1">
    <property type="nucleotide sequence ID" value="NZ_JAUDUY010000003.1"/>
</dbReference>
<proteinExistence type="predicted"/>
<keyword evidence="1" id="KW-0472">Membrane</keyword>
<evidence type="ECO:0000256" key="1">
    <source>
        <dbReference type="SAM" id="Phobius"/>
    </source>
</evidence>
<keyword evidence="1" id="KW-1133">Transmembrane helix</keyword>